<evidence type="ECO:0000256" key="7">
    <source>
        <dbReference type="ARBA" id="ARBA00022729"/>
    </source>
</evidence>
<keyword evidence="8" id="KW-1133">Transmembrane helix</keyword>
<comment type="similarity">
    <text evidence="2">Belongs to the UDP-glycosyltransferase family.</text>
</comment>
<dbReference type="EMBL" id="KN122164">
    <property type="protein sequence ID" value="KFO32436.1"/>
    <property type="molecule type" value="Genomic_DNA"/>
</dbReference>
<sequence>MATALPVPLRGLVRLLLLVCVTPWAECGKVLVVPMEGSHWLSMKDVVRKLHARGHQAVVLAPEANLHITREDFFTLKTYETLYTQEEYNRFLVNHFQYIFENEHYLKTFFKSIAILKKASAMYETSSVRLVRNSSLISQLNSSSFNVVLTDPVYPCGAILAKYLRIPAVYFLRYIPCGFDFEGTQCPNPSSYIPQVLTTYSDHMTFLQRVKNMLYPLALKYHCYITFAPYPRIASELFKTAVSIVDILNHGSVWLFRGDFVFDYPRPIMPNMVFIGGINCISRKPLSQVCCGAFFQLSKRKRGLKYMDLEL</sequence>
<evidence type="ECO:0000256" key="8">
    <source>
        <dbReference type="ARBA" id="ARBA00022989"/>
    </source>
</evidence>
<dbReference type="Gene3D" id="3.40.50.2000">
    <property type="entry name" value="Glycogen Phosphorylase B"/>
    <property type="match status" value="1"/>
</dbReference>
<dbReference type="STRING" id="885580.ENSFDAP00000007853"/>
<evidence type="ECO:0000256" key="3">
    <source>
        <dbReference type="ARBA" id="ARBA00012544"/>
    </source>
</evidence>
<keyword evidence="9" id="KW-0325">Glycoprotein</keyword>
<evidence type="ECO:0000256" key="10">
    <source>
        <dbReference type="SAM" id="SignalP"/>
    </source>
</evidence>
<dbReference type="InterPro" id="IPR050271">
    <property type="entry name" value="UDP-glycosyltransferase"/>
</dbReference>
<reference evidence="11 12" key="1">
    <citation type="submission" date="2013-11" db="EMBL/GenBank/DDBJ databases">
        <title>The Damaraland mole rat (Fukomys damarensis) genome and evolution of African mole rats.</title>
        <authorList>
            <person name="Gladyshev V.N."/>
            <person name="Fang X."/>
        </authorList>
    </citation>
    <scope>NUCLEOTIDE SEQUENCE [LARGE SCALE GENOMIC DNA]</scope>
    <source>
        <tissue evidence="11">Liver</tissue>
    </source>
</reference>
<dbReference type="PANTHER" id="PTHR48043:SF161">
    <property type="entry name" value="UDP GLUCURONOSYLTRANSFERASE FAMILY 1 MEMBER A1"/>
    <property type="match status" value="1"/>
</dbReference>
<evidence type="ECO:0000256" key="2">
    <source>
        <dbReference type="ARBA" id="ARBA00009995"/>
    </source>
</evidence>
<dbReference type="AlphaFoldDB" id="A0A091EAZ1"/>
<feature type="signal peptide" evidence="10">
    <location>
        <begin position="1"/>
        <end position="27"/>
    </location>
</feature>
<dbReference type="InterPro" id="IPR002213">
    <property type="entry name" value="UDP_glucos_trans"/>
</dbReference>
<dbReference type="SUPFAM" id="SSF53756">
    <property type="entry name" value="UDP-Glycosyltransferase/glycogen phosphorylase"/>
    <property type="match status" value="1"/>
</dbReference>
<protein>
    <recommendedName>
        <fullName evidence="3">glucuronosyltransferase</fullName>
        <ecNumber evidence="3">2.4.1.17</ecNumber>
    </recommendedName>
</protein>
<feature type="chain" id="PRO_5001872633" description="glucuronosyltransferase" evidence="10">
    <location>
        <begin position="28"/>
        <end position="311"/>
    </location>
</feature>
<dbReference type="Proteomes" id="UP000028990">
    <property type="component" value="Unassembled WGS sequence"/>
</dbReference>
<proteinExistence type="inferred from homology"/>
<evidence type="ECO:0000256" key="1">
    <source>
        <dbReference type="ARBA" id="ARBA00004167"/>
    </source>
</evidence>
<evidence type="ECO:0000313" key="11">
    <source>
        <dbReference type="EMBL" id="KFO32436.1"/>
    </source>
</evidence>
<accession>A0A091EAZ1</accession>
<dbReference type="GO" id="GO:0016020">
    <property type="term" value="C:membrane"/>
    <property type="evidence" value="ECO:0007669"/>
    <property type="project" value="UniProtKB-SubCell"/>
</dbReference>
<organism evidence="11 12">
    <name type="scientific">Fukomys damarensis</name>
    <name type="common">Damaraland mole rat</name>
    <name type="synonym">Cryptomys damarensis</name>
    <dbReference type="NCBI Taxonomy" id="885580"/>
    <lineage>
        <taxon>Eukaryota</taxon>
        <taxon>Metazoa</taxon>
        <taxon>Chordata</taxon>
        <taxon>Craniata</taxon>
        <taxon>Vertebrata</taxon>
        <taxon>Euteleostomi</taxon>
        <taxon>Mammalia</taxon>
        <taxon>Eutheria</taxon>
        <taxon>Euarchontoglires</taxon>
        <taxon>Glires</taxon>
        <taxon>Rodentia</taxon>
        <taxon>Hystricomorpha</taxon>
        <taxon>Bathyergidae</taxon>
        <taxon>Fukomys</taxon>
    </lineage>
</organism>
<keyword evidence="12" id="KW-1185">Reference proteome</keyword>
<comment type="subcellular location">
    <subcellularLocation>
        <location evidence="1">Membrane</location>
        <topology evidence="1">Single-pass membrane protein</topology>
    </subcellularLocation>
</comment>
<dbReference type="eggNOG" id="KOG1192">
    <property type="taxonomic scope" value="Eukaryota"/>
</dbReference>
<dbReference type="GO" id="GO:0015020">
    <property type="term" value="F:glucuronosyltransferase activity"/>
    <property type="evidence" value="ECO:0007669"/>
    <property type="project" value="UniProtKB-EC"/>
</dbReference>
<gene>
    <name evidence="11" type="ORF">H920_06135</name>
</gene>
<dbReference type="EC" id="2.4.1.17" evidence="3"/>
<evidence type="ECO:0000313" key="12">
    <source>
        <dbReference type="Proteomes" id="UP000028990"/>
    </source>
</evidence>
<dbReference type="PANTHER" id="PTHR48043">
    <property type="entry name" value="EG:EG0003.4 PROTEIN-RELATED"/>
    <property type="match status" value="1"/>
</dbReference>
<evidence type="ECO:0000256" key="6">
    <source>
        <dbReference type="ARBA" id="ARBA00022692"/>
    </source>
</evidence>
<keyword evidence="5 11" id="KW-0808">Transferase</keyword>
<keyword evidence="6" id="KW-0812">Transmembrane</keyword>
<dbReference type="Pfam" id="PF00201">
    <property type="entry name" value="UDPGT"/>
    <property type="match status" value="1"/>
</dbReference>
<keyword evidence="4" id="KW-0328">Glycosyltransferase</keyword>
<dbReference type="FunFam" id="3.40.50.2000:FF:000066">
    <property type="entry name" value="UDP-glucuronosyltransferase 1-1"/>
    <property type="match status" value="1"/>
</dbReference>
<name>A0A091EAZ1_FUKDA</name>
<evidence type="ECO:0000256" key="9">
    <source>
        <dbReference type="ARBA" id="ARBA00023180"/>
    </source>
</evidence>
<keyword evidence="7 10" id="KW-0732">Signal</keyword>
<evidence type="ECO:0000256" key="5">
    <source>
        <dbReference type="ARBA" id="ARBA00022679"/>
    </source>
</evidence>
<keyword evidence="8" id="KW-0472">Membrane</keyword>
<evidence type="ECO:0000256" key="4">
    <source>
        <dbReference type="ARBA" id="ARBA00022676"/>
    </source>
</evidence>